<keyword evidence="3" id="KW-0804">Transcription</keyword>
<dbReference type="SUPFAM" id="SSF46785">
    <property type="entry name" value="Winged helix' DNA-binding domain"/>
    <property type="match status" value="1"/>
</dbReference>
<dbReference type="InterPro" id="IPR036390">
    <property type="entry name" value="WH_DNA-bd_sf"/>
</dbReference>
<dbReference type="GO" id="GO:0003677">
    <property type="term" value="F:DNA binding"/>
    <property type="evidence" value="ECO:0007669"/>
    <property type="project" value="UniProtKB-KW"/>
</dbReference>
<dbReference type="InterPro" id="IPR002577">
    <property type="entry name" value="HTH_HxlR"/>
</dbReference>
<dbReference type="PROSITE" id="PS51118">
    <property type="entry name" value="HTH_HXLR"/>
    <property type="match status" value="1"/>
</dbReference>
<evidence type="ECO:0000256" key="3">
    <source>
        <dbReference type="ARBA" id="ARBA00023163"/>
    </source>
</evidence>
<accession>A0AAE4C0S3</accession>
<keyword evidence="2 5" id="KW-0238">DNA-binding</keyword>
<proteinExistence type="predicted"/>
<dbReference type="AlphaFoldDB" id="A0AAE4C0S3"/>
<dbReference type="Gene3D" id="1.10.10.10">
    <property type="entry name" value="Winged helix-like DNA-binding domain superfamily/Winged helix DNA-binding domain"/>
    <property type="match status" value="1"/>
</dbReference>
<reference evidence="5" key="1">
    <citation type="submission" date="2023-07" db="EMBL/GenBank/DDBJ databases">
        <title>Sorghum-associated microbial communities from plants grown in Nebraska, USA.</title>
        <authorList>
            <person name="Schachtman D."/>
        </authorList>
    </citation>
    <scope>NUCLEOTIDE SEQUENCE</scope>
    <source>
        <strain evidence="5">DS2360</strain>
    </source>
</reference>
<dbReference type="InterPro" id="IPR036388">
    <property type="entry name" value="WH-like_DNA-bd_sf"/>
</dbReference>
<dbReference type="PANTHER" id="PTHR33204:SF38">
    <property type="entry name" value="HTH-TYPE TRANSCRIPTIONAL ACTIVATOR HXLR"/>
    <property type="match status" value="1"/>
</dbReference>
<dbReference type="Proteomes" id="UP001184861">
    <property type="component" value="Unassembled WGS sequence"/>
</dbReference>
<dbReference type="EMBL" id="JAVDQY010000001">
    <property type="protein sequence ID" value="MDR6524793.1"/>
    <property type="molecule type" value="Genomic_DNA"/>
</dbReference>
<evidence type="ECO:0000313" key="5">
    <source>
        <dbReference type="EMBL" id="MDR6524793.1"/>
    </source>
</evidence>
<protein>
    <submittedName>
        <fullName evidence="5">DNA-binding HxlR family transcriptional regulator</fullName>
    </submittedName>
</protein>
<organism evidence="5 6">
    <name type="scientific">Chryseobacterium rhizosphaerae</name>
    <dbReference type="NCBI Taxonomy" id="395937"/>
    <lineage>
        <taxon>Bacteria</taxon>
        <taxon>Pseudomonadati</taxon>
        <taxon>Bacteroidota</taxon>
        <taxon>Flavobacteriia</taxon>
        <taxon>Flavobacteriales</taxon>
        <taxon>Weeksellaceae</taxon>
        <taxon>Chryseobacterium group</taxon>
        <taxon>Chryseobacterium</taxon>
    </lineage>
</organism>
<comment type="caution">
    <text evidence="5">The sequence shown here is derived from an EMBL/GenBank/DDBJ whole genome shotgun (WGS) entry which is preliminary data.</text>
</comment>
<feature type="domain" description="HTH hxlR-type" evidence="4">
    <location>
        <begin position="11"/>
        <end position="114"/>
    </location>
</feature>
<evidence type="ECO:0000256" key="2">
    <source>
        <dbReference type="ARBA" id="ARBA00023125"/>
    </source>
</evidence>
<evidence type="ECO:0000313" key="6">
    <source>
        <dbReference type="Proteomes" id="UP001184861"/>
    </source>
</evidence>
<name>A0AAE4C0S3_9FLAO</name>
<sequence length="117" mass="13648">MNGKKETHKDCEAGMLYLQDTLEAIHGKWKTLVLFSIMNGNKRFKEIKNSIPKISGKVLAKELRDLEQNKLINRTVHDDLLTIIEYTPTQHTATLQSVFKSMIDWGKIHRKKIIEDW</sequence>
<evidence type="ECO:0000256" key="1">
    <source>
        <dbReference type="ARBA" id="ARBA00023015"/>
    </source>
</evidence>
<dbReference type="RefSeq" id="WP_284461938.1">
    <property type="nucleotide sequence ID" value="NZ_JAVDQY010000001.1"/>
</dbReference>
<dbReference type="Pfam" id="PF01638">
    <property type="entry name" value="HxlR"/>
    <property type="match status" value="1"/>
</dbReference>
<gene>
    <name evidence="5" type="ORF">J2787_000163</name>
</gene>
<dbReference type="PANTHER" id="PTHR33204">
    <property type="entry name" value="TRANSCRIPTIONAL REGULATOR, MARR FAMILY"/>
    <property type="match status" value="1"/>
</dbReference>
<evidence type="ECO:0000259" key="4">
    <source>
        <dbReference type="PROSITE" id="PS51118"/>
    </source>
</evidence>
<keyword evidence="1" id="KW-0805">Transcription regulation</keyword>